<dbReference type="Pfam" id="PF08125">
    <property type="entry name" value="Mannitol_dh_C"/>
    <property type="match status" value="1"/>
</dbReference>
<accession>A0ABQ3BE42</accession>
<dbReference type="Proteomes" id="UP000619761">
    <property type="component" value="Unassembled WGS sequence"/>
</dbReference>
<keyword evidence="5" id="KW-1185">Reference proteome</keyword>
<sequence length="493" mass="54356">MKRLNQTNLAALPADVILPSYERSSLKAGIVHLGIGAFHRAHQAFYTEAVLNQFGGDWGIIGCSLRSPSVRDQLAPQDGLYTLVERSGDGEKLQLIGAVIKNLVGPENPAELIEVMAQPSIKIISMTVTEKGYCHDPATGNLNILHPDIQHDLVNLDKPKSAIGFIVAALNARFKSGTKSFTVLSCDNLPNNGEVLEKVVNQFAEKVSPELAKWIHANTCFPSTMIDRIVPATTDDDRRDIEARIGMRDEGVVIAEPFSQWVIEDKFSDGRPQWEKTGALLVDDVRVFEKIKLRLLNGSHSIMAYTGYLSGFDYISEVMSEPAFVNMVKTYMAREAGETINAPAGFDIEAYKQQLRDRFSNKALKHRTWQIAMDGSQKLPQRLLESLRAQLKSNGHIDIIALGVAAWIRYISGVDEKGNAIEVSDPLAAELRALCDANSGNAEATVRAIVGLPKVFGEDLIHEEIFIANTIGWLEKFYAQGVLKTIQNEFPAS</sequence>
<dbReference type="InterPro" id="IPR036291">
    <property type="entry name" value="NAD(P)-bd_dom_sf"/>
</dbReference>
<dbReference type="Gene3D" id="3.40.50.720">
    <property type="entry name" value="NAD(P)-binding Rossmann-like Domain"/>
    <property type="match status" value="1"/>
</dbReference>
<proteinExistence type="predicted"/>
<feature type="domain" description="Mannitol dehydrogenase C-terminal" evidence="3">
    <location>
        <begin position="284"/>
        <end position="469"/>
    </location>
</feature>
<dbReference type="InterPro" id="IPR050988">
    <property type="entry name" value="Mannitol_DH/Oxidoreductase"/>
</dbReference>
<dbReference type="InterPro" id="IPR013328">
    <property type="entry name" value="6PGD_dom2"/>
</dbReference>
<dbReference type="Gene3D" id="1.10.1040.10">
    <property type="entry name" value="N-(1-d-carboxylethyl)-l-norvaline Dehydrogenase, domain 2"/>
    <property type="match status" value="1"/>
</dbReference>
<dbReference type="Pfam" id="PF01232">
    <property type="entry name" value="Mannitol_dh"/>
    <property type="match status" value="1"/>
</dbReference>
<dbReference type="InterPro" id="IPR013131">
    <property type="entry name" value="Mannitol_DH_N"/>
</dbReference>
<gene>
    <name evidence="4" type="ORF">GCM10011613_34160</name>
</gene>
<keyword evidence="1" id="KW-0560">Oxidoreductase</keyword>
<dbReference type="InterPro" id="IPR008927">
    <property type="entry name" value="6-PGluconate_DH-like_C_sf"/>
</dbReference>
<evidence type="ECO:0000259" key="2">
    <source>
        <dbReference type="Pfam" id="PF01232"/>
    </source>
</evidence>
<evidence type="ECO:0000313" key="4">
    <source>
        <dbReference type="EMBL" id="GGY86245.1"/>
    </source>
</evidence>
<name>A0ABQ3BE42_9GAMM</name>
<comment type="caution">
    <text evidence="4">The sequence shown here is derived from an EMBL/GenBank/DDBJ whole genome shotgun (WGS) entry which is preliminary data.</text>
</comment>
<dbReference type="PANTHER" id="PTHR43362:SF1">
    <property type="entry name" value="MANNITOL DEHYDROGENASE 2-RELATED"/>
    <property type="match status" value="1"/>
</dbReference>
<evidence type="ECO:0000256" key="1">
    <source>
        <dbReference type="ARBA" id="ARBA00023002"/>
    </source>
</evidence>
<protein>
    <submittedName>
        <fullName evidence="4">Mannitol dehydrogenase</fullName>
    </submittedName>
</protein>
<dbReference type="PANTHER" id="PTHR43362">
    <property type="entry name" value="MANNITOL DEHYDROGENASE DSF1-RELATED"/>
    <property type="match status" value="1"/>
</dbReference>
<dbReference type="EMBL" id="BMYZ01000004">
    <property type="protein sequence ID" value="GGY86245.1"/>
    <property type="molecule type" value="Genomic_DNA"/>
</dbReference>
<dbReference type="InterPro" id="IPR000669">
    <property type="entry name" value="Mannitol_DH"/>
</dbReference>
<dbReference type="SUPFAM" id="SSF51735">
    <property type="entry name" value="NAD(P)-binding Rossmann-fold domains"/>
    <property type="match status" value="1"/>
</dbReference>
<evidence type="ECO:0000313" key="5">
    <source>
        <dbReference type="Proteomes" id="UP000619761"/>
    </source>
</evidence>
<feature type="domain" description="Mannitol dehydrogenase N-terminal" evidence="2">
    <location>
        <begin position="29"/>
        <end position="276"/>
    </location>
</feature>
<dbReference type="PRINTS" id="PR00084">
    <property type="entry name" value="MTLDHDRGNASE"/>
</dbReference>
<reference evidence="5" key="1">
    <citation type="journal article" date="2019" name="Int. J. Syst. Evol. Microbiol.">
        <title>The Global Catalogue of Microorganisms (GCM) 10K type strain sequencing project: providing services to taxonomists for standard genome sequencing and annotation.</title>
        <authorList>
            <consortium name="The Broad Institute Genomics Platform"/>
            <consortium name="The Broad Institute Genome Sequencing Center for Infectious Disease"/>
            <person name="Wu L."/>
            <person name="Ma J."/>
        </authorList>
    </citation>
    <scope>NUCLEOTIDE SEQUENCE [LARGE SCALE GENOMIC DNA]</scope>
    <source>
        <strain evidence="5">KCTC 32239</strain>
    </source>
</reference>
<dbReference type="RefSeq" id="WP_189420835.1">
    <property type="nucleotide sequence ID" value="NZ_BMYZ01000004.1"/>
</dbReference>
<evidence type="ECO:0000259" key="3">
    <source>
        <dbReference type="Pfam" id="PF08125"/>
    </source>
</evidence>
<dbReference type="SUPFAM" id="SSF48179">
    <property type="entry name" value="6-phosphogluconate dehydrogenase C-terminal domain-like"/>
    <property type="match status" value="1"/>
</dbReference>
<dbReference type="InterPro" id="IPR013118">
    <property type="entry name" value="Mannitol_DH_C"/>
</dbReference>
<organism evidence="4 5">
    <name type="scientific">Cellvibrio zantedeschiae</name>
    <dbReference type="NCBI Taxonomy" id="1237077"/>
    <lineage>
        <taxon>Bacteria</taxon>
        <taxon>Pseudomonadati</taxon>
        <taxon>Pseudomonadota</taxon>
        <taxon>Gammaproteobacteria</taxon>
        <taxon>Cellvibrionales</taxon>
        <taxon>Cellvibrionaceae</taxon>
        <taxon>Cellvibrio</taxon>
    </lineage>
</organism>